<comment type="subcellular location">
    <subcellularLocation>
        <location evidence="1">Cell membrane</location>
        <topology evidence="1">Multi-pass membrane protein</topology>
    </subcellularLocation>
</comment>
<dbReference type="PANTHER" id="PTHR47371">
    <property type="entry name" value="LIPOTEICHOIC ACID SYNTHASE"/>
    <property type="match status" value="1"/>
</dbReference>
<keyword evidence="2" id="KW-1003">Cell membrane</keyword>
<protein>
    <submittedName>
        <fullName evidence="8">LTA synthase family protein</fullName>
    </submittedName>
</protein>
<reference evidence="8 9" key="1">
    <citation type="submission" date="2020-05" db="EMBL/GenBank/DDBJ databases">
        <title>Complete genome of Desulfobulbus oligotrophicus.</title>
        <authorList>
            <person name="Podar M."/>
        </authorList>
    </citation>
    <scope>NUCLEOTIDE SEQUENCE [LARGE SCALE GENOMIC DNA]</scope>
    <source>
        <strain evidence="8 9">Prop6</strain>
    </source>
</reference>
<dbReference type="InterPro" id="IPR050448">
    <property type="entry name" value="OpgB/LTA_synthase_biosynth"/>
</dbReference>
<gene>
    <name evidence="8" type="ORF">HP555_12205</name>
</gene>
<accession>A0A7T6AS06</accession>
<dbReference type="CDD" id="cd16015">
    <property type="entry name" value="LTA_synthase"/>
    <property type="match status" value="1"/>
</dbReference>
<dbReference type="Proteomes" id="UP000596092">
    <property type="component" value="Chromosome"/>
</dbReference>
<dbReference type="InterPro" id="IPR000917">
    <property type="entry name" value="Sulfatase_N"/>
</dbReference>
<sequence>MNALKKAVRFLSPVALTAVCMLPALFRLSTSGLSRPIGLLSDIAVGVLLYAIARCSPAWLRVPLVILWGVFQATSIELFAALQRLPTWQDLHYLTDADFVGASVAGFKLSAPWVVGALVVLPILVAVRPAPRSRLKGGILVGAAALCLFLAQGVAGGRYDEQPVADRYNGLQWFAEDAVSSMIFYLTQGSEEATLPETLQRSDLMGTALLSEKGQAKNVLIVVLEGVSNYYYPELRHAMAVESDTLTMENLAKNTTQAMLIPDFSVHSHQTIRGLYSILCGDYSKLSFDTPKAFELLLDPARAGECLPAQLADNGWSTHYLQAAGLQFMAKDKVMEVIGFQQVHGSEWFTEPNPFAFEWGPIDDVFFRGARTYIRELRNKKAPWMLTLLTVGTHQPYGVTDEAAERYGSRRMASVVALDRAVGRFIRELRQDGVFKDTLVVFTSDESHGSAVADWISSWGLGIVLAPEQKQLPRIKTGGYGLVDITVSVLDYLQLPVPSSLIGRSFFRDYERPRDMVSYTASKLRWLTEDNLRYECTTGSGSCRVGKATSILGDPPAEFQRDTSGQGAKILAIARLLDNKLQTQAGPRVLRFARGEVLKLPEKMANEWYENLVGAQYLDFPAKSTVHVSVRVKAVKAPTRGVTLNLLVKEWNEDSQAFPFDNFPVLHTGEEGRVEFSFYNPKQRQSVSFFLVGEGKDGLVQLEDFTVTIDQGKT</sequence>
<keyword evidence="5 6" id="KW-0472">Membrane</keyword>
<dbReference type="GO" id="GO:0005886">
    <property type="term" value="C:plasma membrane"/>
    <property type="evidence" value="ECO:0007669"/>
    <property type="project" value="UniProtKB-SubCell"/>
</dbReference>
<evidence type="ECO:0000313" key="9">
    <source>
        <dbReference type="Proteomes" id="UP000596092"/>
    </source>
</evidence>
<keyword evidence="4 6" id="KW-1133">Transmembrane helix</keyword>
<feature type="transmembrane region" description="Helical" evidence="6">
    <location>
        <begin position="32"/>
        <end position="53"/>
    </location>
</feature>
<evidence type="ECO:0000313" key="8">
    <source>
        <dbReference type="EMBL" id="QQG67042.1"/>
    </source>
</evidence>
<feature type="domain" description="Sulfatase N-terminal" evidence="7">
    <location>
        <begin position="217"/>
        <end position="450"/>
    </location>
</feature>
<evidence type="ECO:0000256" key="2">
    <source>
        <dbReference type="ARBA" id="ARBA00022475"/>
    </source>
</evidence>
<keyword evidence="3 6" id="KW-0812">Transmembrane</keyword>
<evidence type="ECO:0000259" key="7">
    <source>
        <dbReference type="Pfam" id="PF00884"/>
    </source>
</evidence>
<dbReference type="PANTHER" id="PTHR47371:SF3">
    <property type="entry name" value="PHOSPHOGLYCEROL TRANSFERASE I"/>
    <property type="match status" value="1"/>
</dbReference>
<keyword evidence="9" id="KW-1185">Reference proteome</keyword>
<dbReference type="KEGG" id="dog:HP555_12205"/>
<evidence type="ECO:0000256" key="1">
    <source>
        <dbReference type="ARBA" id="ARBA00004651"/>
    </source>
</evidence>
<evidence type="ECO:0000256" key="3">
    <source>
        <dbReference type="ARBA" id="ARBA00022692"/>
    </source>
</evidence>
<dbReference type="SUPFAM" id="SSF53649">
    <property type="entry name" value="Alkaline phosphatase-like"/>
    <property type="match status" value="1"/>
</dbReference>
<feature type="transmembrane region" description="Helical" evidence="6">
    <location>
        <begin position="139"/>
        <end position="159"/>
    </location>
</feature>
<feature type="transmembrane region" description="Helical" evidence="6">
    <location>
        <begin position="7"/>
        <end position="26"/>
    </location>
</feature>
<dbReference type="Gene3D" id="3.40.720.10">
    <property type="entry name" value="Alkaline Phosphatase, subunit A"/>
    <property type="match status" value="1"/>
</dbReference>
<feature type="transmembrane region" description="Helical" evidence="6">
    <location>
        <begin position="65"/>
        <end position="85"/>
    </location>
</feature>
<evidence type="ECO:0000256" key="5">
    <source>
        <dbReference type="ARBA" id="ARBA00023136"/>
    </source>
</evidence>
<feature type="transmembrane region" description="Helical" evidence="6">
    <location>
        <begin position="105"/>
        <end position="127"/>
    </location>
</feature>
<dbReference type="AlphaFoldDB" id="A0A7T6AS06"/>
<evidence type="ECO:0000256" key="6">
    <source>
        <dbReference type="SAM" id="Phobius"/>
    </source>
</evidence>
<organism evidence="8 9">
    <name type="scientific">Desulfobulbus oligotrophicus</name>
    <dbReference type="NCBI Taxonomy" id="1909699"/>
    <lineage>
        <taxon>Bacteria</taxon>
        <taxon>Pseudomonadati</taxon>
        <taxon>Thermodesulfobacteriota</taxon>
        <taxon>Desulfobulbia</taxon>
        <taxon>Desulfobulbales</taxon>
        <taxon>Desulfobulbaceae</taxon>
        <taxon>Desulfobulbus</taxon>
    </lineage>
</organism>
<dbReference type="InterPro" id="IPR017850">
    <property type="entry name" value="Alkaline_phosphatase_core_sf"/>
</dbReference>
<dbReference type="Pfam" id="PF00884">
    <property type="entry name" value="Sulfatase"/>
    <property type="match status" value="1"/>
</dbReference>
<dbReference type="EMBL" id="CP054140">
    <property type="protein sequence ID" value="QQG67042.1"/>
    <property type="molecule type" value="Genomic_DNA"/>
</dbReference>
<name>A0A7T6AS06_9BACT</name>
<evidence type="ECO:0000256" key="4">
    <source>
        <dbReference type="ARBA" id="ARBA00022989"/>
    </source>
</evidence>
<proteinExistence type="predicted"/>